<sequence length="375" mass="41379">MSVPKTMKAVFVEAGDEPVLKSNVPLPKVKDGHLLLKTKAAAGNPTDWKHVVHKMGGVNCVLGCDVAGEIVQLGPNVDEKKFRVGDNVYGFIHGASANCPENGAFAEYAVLDSKLAFRAPTDIRFSGKENIPPGPITTFEGAASIPCSWGTAGATLFHHFDLKYDWSEDKPQYDFPLLVWGGATALGQAIIQLAKRFNCYSKIITVASKKHEAQLKAYGADEVYDYHDGDIIEQIKNKYCNIKHLLDCVSSTETIQQVYQCSPDKEEAIVFNYMSMTESVIRPEIKKSNVKVDHTVIYLALGLDIVLFGSIIPANKKYRDDSVKFVEVINELFLNGEFKHVPVKVYKNGLASTLEMTDDIKNGRNSGEKLVAIFN</sequence>
<protein>
    <recommendedName>
        <fullName evidence="1">Enoyl reductase (ER) domain-containing protein</fullName>
    </recommendedName>
</protein>
<dbReference type="AlphaFoldDB" id="H2B0Y6"/>
<dbReference type="HOGENOM" id="CLU_026673_16_1_1"/>
<dbReference type="InterPro" id="IPR047122">
    <property type="entry name" value="Trans-enoyl_RdTase-like"/>
</dbReference>
<dbReference type="InterPro" id="IPR013149">
    <property type="entry name" value="ADH-like_C"/>
</dbReference>
<dbReference type="Proteomes" id="UP000005220">
    <property type="component" value="Chromosome 10"/>
</dbReference>
<dbReference type="RefSeq" id="XP_003959421.1">
    <property type="nucleotide sequence ID" value="XM_003959372.1"/>
</dbReference>
<dbReference type="eggNOG" id="KOG1198">
    <property type="taxonomic scope" value="Eukaryota"/>
</dbReference>
<evidence type="ECO:0000313" key="2">
    <source>
        <dbReference type="EMBL" id="CCF60286.1"/>
    </source>
</evidence>
<dbReference type="InParanoid" id="H2B0Y6"/>
<dbReference type="InterPro" id="IPR011032">
    <property type="entry name" value="GroES-like_sf"/>
</dbReference>
<dbReference type="CDD" id="cd08249">
    <property type="entry name" value="enoyl_reductase_like"/>
    <property type="match status" value="1"/>
</dbReference>
<dbReference type="SUPFAM" id="SSF51735">
    <property type="entry name" value="NAD(P)-binding Rossmann-fold domains"/>
    <property type="match status" value="1"/>
</dbReference>
<dbReference type="GO" id="GO:0016651">
    <property type="term" value="F:oxidoreductase activity, acting on NAD(P)H"/>
    <property type="evidence" value="ECO:0007669"/>
    <property type="project" value="InterPro"/>
</dbReference>
<dbReference type="SUPFAM" id="SSF50129">
    <property type="entry name" value="GroES-like"/>
    <property type="match status" value="1"/>
</dbReference>
<gene>
    <name evidence="2" type="primary">KAFR0J02220</name>
    <name evidence="2" type="ORF">KAFR_0J02220</name>
</gene>
<dbReference type="GeneID" id="13886545"/>
<keyword evidence="3" id="KW-1185">Reference proteome</keyword>
<dbReference type="Gene3D" id="3.90.180.10">
    <property type="entry name" value="Medium-chain alcohol dehydrogenases, catalytic domain"/>
    <property type="match status" value="1"/>
</dbReference>
<dbReference type="KEGG" id="kaf:KAFR_0J02220"/>
<dbReference type="PANTHER" id="PTHR45348:SF2">
    <property type="entry name" value="ZINC-TYPE ALCOHOL DEHYDROGENASE-LIKE PROTEIN C2E1P3.01"/>
    <property type="match status" value="1"/>
</dbReference>
<dbReference type="STRING" id="1071382.H2B0Y6"/>
<evidence type="ECO:0000259" key="1">
    <source>
        <dbReference type="SMART" id="SM00829"/>
    </source>
</evidence>
<dbReference type="EMBL" id="HE650830">
    <property type="protein sequence ID" value="CCF60286.1"/>
    <property type="molecule type" value="Genomic_DNA"/>
</dbReference>
<dbReference type="InterPro" id="IPR020843">
    <property type="entry name" value="ER"/>
</dbReference>
<organism evidence="2 3">
    <name type="scientific">Kazachstania africana (strain ATCC 22294 / BCRC 22015 / CBS 2517 / CECT 1963 / NBRC 1671 / NRRL Y-8276)</name>
    <name type="common">Yeast</name>
    <name type="synonym">Kluyveromyces africanus</name>
    <dbReference type="NCBI Taxonomy" id="1071382"/>
    <lineage>
        <taxon>Eukaryota</taxon>
        <taxon>Fungi</taxon>
        <taxon>Dikarya</taxon>
        <taxon>Ascomycota</taxon>
        <taxon>Saccharomycotina</taxon>
        <taxon>Saccharomycetes</taxon>
        <taxon>Saccharomycetales</taxon>
        <taxon>Saccharomycetaceae</taxon>
        <taxon>Kazachstania</taxon>
    </lineage>
</organism>
<dbReference type="Gene3D" id="3.40.50.720">
    <property type="entry name" value="NAD(P)-binding Rossmann-like Domain"/>
    <property type="match status" value="1"/>
</dbReference>
<dbReference type="OrthoDB" id="9992527at2759"/>
<proteinExistence type="predicted"/>
<dbReference type="SMART" id="SM00829">
    <property type="entry name" value="PKS_ER"/>
    <property type="match status" value="1"/>
</dbReference>
<dbReference type="InterPro" id="IPR036291">
    <property type="entry name" value="NAD(P)-bd_dom_sf"/>
</dbReference>
<evidence type="ECO:0000313" key="3">
    <source>
        <dbReference type="Proteomes" id="UP000005220"/>
    </source>
</evidence>
<dbReference type="PANTHER" id="PTHR45348">
    <property type="entry name" value="HYPOTHETICAL OXIDOREDUCTASE (EUROFUNG)"/>
    <property type="match status" value="1"/>
</dbReference>
<dbReference type="InterPro" id="IPR013154">
    <property type="entry name" value="ADH-like_N"/>
</dbReference>
<dbReference type="Pfam" id="PF08240">
    <property type="entry name" value="ADH_N"/>
    <property type="match status" value="1"/>
</dbReference>
<dbReference type="Pfam" id="PF00107">
    <property type="entry name" value="ADH_zinc_N"/>
    <property type="match status" value="1"/>
</dbReference>
<name>H2B0Y6_KAZAF</name>
<reference evidence="2 3" key="1">
    <citation type="journal article" date="2011" name="Proc. Natl. Acad. Sci. U.S.A.">
        <title>Evolutionary erosion of yeast sex chromosomes by mating-type switching accidents.</title>
        <authorList>
            <person name="Gordon J.L."/>
            <person name="Armisen D."/>
            <person name="Proux-Wera E."/>
            <person name="Oheigeartaigh S.S."/>
            <person name="Byrne K.P."/>
            <person name="Wolfe K.H."/>
        </authorList>
    </citation>
    <scope>NUCLEOTIDE SEQUENCE [LARGE SCALE GENOMIC DNA]</scope>
    <source>
        <strain evidence="3">ATCC 22294 / BCRC 22015 / CBS 2517 / CECT 1963 / NBRC 1671 / NRRL Y-8276</strain>
    </source>
</reference>
<accession>H2B0Y6</accession>
<feature type="domain" description="Enoyl reductase (ER)" evidence="1">
    <location>
        <begin position="15"/>
        <end position="372"/>
    </location>
</feature>